<evidence type="ECO:0000313" key="1">
    <source>
        <dbReference type="EMBL" id="WAW09367.1"/>
    </source>
</evidence>
<name>A0A9E9LXN2_9BURK</name>
<organism evidence="1 2">
    <name type="scientific">Oxalobacter vibrioformis</name>
    <dbReference type="NCBI Taxonomy" id="933080"/>
    <lineage>
        <taxon>Bacteria</taxon>
        <taxon>Pseudomonadati</taxon>
        <taxon>Pseudomonadota</taxon>
        <taxon>Betaproteobacteria</taxon>
        <taxon>Burkholderiales</taxon>
        <taxon>Oxalobacteraceae</taxon>
        <taxon>Oxalobacter</taxon>
    </lineage>
</organism>
<dbReference type="Proteomes" id="UP001156215">
    <property type="component" value="Chromosome"/>
</dbReference>
<dbReference type="KEGG" id="ovb:NB640_08905"/>
<sequence>MNHKPCYLPNMVMDETLFSAFVPLQNEDRLISLGFCNRIVFNEVAVENQKSDNVIRLIEALTRRH</sequence>
<keyword evidence="2" id="KW-1185">Reference proteome</keyword>
<reference evidence="1" key="1">
    <citation type="journal article" date="2022" name="Front. Microbiol.">
        <title>New perspectives on an old grouping: The genomic and phenotypic variability of Oxalobacter formigenes and the implications for calcium oxalate stone prevention.</title>
        <authorList>
            <person name="Chmiel J.A."/>
            <person name="Carr C."/>
            <person name="Stuivenberg G.A."/>
            <person name="Venema R."/>
            <person name="Chanyi R.M."/>
            <person name="Al K.F."/>
            <person name="Giguere D."/>
            <person name="Say H."/>
            <person name="Akouris P.P."/>
            <person name="Dominguez Romero S.A."/>
            <person name="Kwong A."/>
            <person name="Tai V."/>
            <person name="Koval S.F."/>
            <person name="Razvi H."/>
            <person name="Bjazevic J."/>
            <person name="Burton J.P."/>
        </authorList>
    </citation>
    <scope>NUCLEOTIDE SEQUENCE</scope>
    <source>
        <strain evidence="1">WoOx3</strain>
    </source>
</reference>
<proteinExistence type="predicted"/>
<protein>
    <submittedName>
        <fullName evidence="1">Uncharacterized protein</fullName>
    </submittedName>
</protein>
<evidence type="ECO:0000313" key="2">
    <source>
        <dbReference type="Proteomes" id="UP001156215"/>
    </source>
</evidence>
<dbReference type="RefSeq" id="WP_269308365.1">
    <property type="nucleotide sequence ID" value="NZ_CP098242.1"/>
</dbReference>
<accession>A0A9E9LXN2</accession>
<dbReference type="EMBL" id="CP098242">
    <property type="protein sequence ID" value="WAW09367.1"/>
    <property type="molecule type" value="Genomic_DNA"/>
</dbReference>
<gene>
    <name evidence="1" type="ORF">NB640_08905</name>
</gene>
<dbReference type="AlphaFoldDB" id="A0A9E9LXN2"/>